<proteinExistence type="predicted"/>
<dbReference type="Gramene" id="TVU38597">
    <property type="protein sequence ID" value="TVU38597"/>
    <property type="gene ID" value="EJB05_11979"/>
</dbReference>
<keyword evidence="2" id="KW-1185">Reference proteome</keyword>
<gene>
    <name evidence="1" type="ORF">EJB05_11979</name>
</gene>
<dbReference type="EMBL" id="RWGY01000007">
    <property type="protein sequence ID" value="TVU38597.1"/>
    <property type="molecule type" value="Genomic_DNA"/>
</dbReference>
<comment type="caution">
    <text evidence="1">The sequence shown here is derived from an EMBL/GenBank/DDBJ whole genome shotgun (WGS) entry which is preliminary data.</text>
</comment>
<evidence type="ECO:0000313" key="2">
    <source>
        <dbReference type="Proteomes" id="UP000324897"/>
    </source>
</evidence>
<accession>A0A5J9VSN7</accession>
<dbReference type="AlphaFoldDB" id="A0A5J9VSN7"/>
<sequence>MCTCKRNAALSCIEKHRLASIVHAPYEELRQIDYNVISPSPGQVALQIIYFVAGQVGDRFAKWIMVDLRTIAGDMLWKKAGALML</sequence>
<protein>
    <submittedName>
        <fullName evidence="1">Uncharacterized protein</fullName>
    </submittedName>
</protein>
<organism evidence="1 2">
    <name type="scientific">Eragrostis curvula</name>
    <name type="common">weeping love grass</name>
    <dbReference type="NCBI Taxonomy" id="38414"/>
    <lineage>
        <taxon>Eukaryota</taxon>
        <taxon>Viridiplantae</taxon>
        <taxon>Streptophyta</taxon>
        <taxon>Embryophyta</taxon>
        <taxon>Tracheophyta</taxon>
        <taxon>Spermatophyta</taxon>
        <taxon>Magnoliopsida</taxon>
        <taxon>Liliopsida</taxon>
        <taxon>Poales</taxon>
        <taxon>Poaceae</taxon>
        <taxon>PACMAD clade</taxon>
        <taxon>Chloridoideae</taxon>
        <taxon>Eragrostideae</taxon>
        <taxon>Eragrostidinae</taxon>
        <taxon>Eragrostis</taxon>
    </lineage>
</organism>
<dbReference type="Proteomes" id="UP000324897">
    <property type="component" value="Chromosome 4"/>
</dbReference>
<name>A0A5J9VSN7_9POAL</name>
<feature type="non-terminal residue" evidence="1">
    <location>
        <position position="1"/>
    </location>
</feature>
<reference evidence="1 2" key="1">
    <citation type="journal article" date="2019" name="Sci. Rep.">
        <title>A high-quality genome of Eragrostis curvula grass provides insights into Poaceae evolution and supports new strategies to enhance forage quality.</title>
        <authorList>
            <person name="Carballo J."/>
            <person name="Santos B.A.C.M."/>
            <person name="Zappacosta D."/>
            <person name="Garbus I."/>
            <person name="Selva J.P."/>
            <person name="Gallo C.A."/>
            <person name="Diaz A."/>
            <person name="Albertini E."/>
            <person name="Caccamo M."/>
            <person name="Echenique V."/>
        </authorList>
    </citation>
    <scope>NUCLEOTIDE SEQUENCE [LARGE SCALE GENOMIC DNA]</scope>
    <source>
        <strain evidence="2">cv. Victoria</strain>
        <tissue evidence="1">Leaf</tissue>
    </source>
</reference>
<evidence type="ECO:0000313" key="1">
    <source>
        <dbReference type="EMBL" id="TVU38597.1"/>
    </source>
</evidence>